<dbReference type="GO" id="GO:0016020">
    <property type="term" value="C:membrane"/>
    <property type="evidence" value="ECO:0007669"/>
    <property type="project" value="UniProtKB-SubCell"/>
</dbReference>
<feature type="region of interest" description="Disordered" evidence="6">
    <location>
        <begin position="1086"/>
        <end position="1132"/>
    </location>
</feature>
<feature type="transmembrane region" description="Helical" evidence="7">
    <location>
        <begin position="406"/>
        <end position="427"/>
    </location>
</feature>
<dbReference type="SMART" id="SM00184">
    <property type="entry name" value="RING"/>
    <property type="match status" value="1"/>
</dbReference>
<gene>
    <name evidence="10" type="ORF">SeMB42_g04782</name>
</gene>
<evidence type="ECO:0000313" key="10">
    <source>
        <dbReference type="EMBL" id="TPX43282.1"/>
    </source>
</evidence>
<dbReference type="Pfam" id="PF00916">
    <property type="entry name" value="Sulfate_transp"/>
    <property type="match status" value="1"/>
</dbReference>
<proteinExistence type="predicted"/>
<keyword evidence="11" id="KW-1185">Reference proteome</keyword>
<dbReference type="PROSITE" id="PS50089">
    <property type="entry name" value="ZF_RING_2"/>
    <property type="match status" value="1"/>
</dbReference>
<dbReference type="Pfam" id="PF13639">
    <property type="entry name" value="zf-RING_2"/>
    <property type="match status" value="1"/>
</dbReference>
<keyword evidence="4 7" id="KW-0472">Membrane</keyword>
<feature type="transmembrane region" description="Helical" evidence="7">
    <location>
        <begin position="580"/>
        <end position="601"/>
    </location>
</feature>
<feature type="domain" description="RING-type" evidence="8">
    <location>
        <begin position="257"/>
        <end position="297"/>
    </location>
</feature>
<dbReference type="CDD" id="cd07042">
    <property type="entry name" value="STAS_SulP_like_sulfate_transporter"/>
    <property type="match status" value="1"/>
</dbReference>
<feature type="compositionally biased region" description="Basic and acidic residues" evidence="6">
    <location>
        <begin position="7"/>
        <end position="18"/>
    </location>
</feature>
<feature type="region of interest" description="Disordered" evidence="6">
    <location>
        <begin position="1525"/>
        <end position="1558"/>
    </location>
</feature>
<dbReference type="GO" id="GO:0055085">
    <property type="term" value="P:transmembrane transport"/>
    <property type="evidence" value="ECO:0007669"/>
    <property type="project" value="InterPro"/>
</dbReference>
<evidence type="ECO:0000256" key="3">
    <source>
        <dbReference type="ARBA" id="ARBA00022989"/>
    </source>
</evidence>
<evidence type="ECO:0000313" key="11">
    <source>
        <dbReference type="Proteomes" id="UP000317494"/>
    </source>
</evidence>
<feature type="transmembrane region" description="Helical" evidence="7">
    <location>
        <begin position="704"/>
        <end position="721"/>
    </location>
</feature>
<organism evidence="10 11">
    <name type="scientific">Synchytrium endobioticum</name>
    <dbReference type="NCBI Taxonomy" id="286115"/>
    <lineage>
        <taxon>Eukaryota</taxon>
        <taxon>Fungi</taxon>
        <taxon>Fungi incertae sedis</taxon>
        <taxon>Chytridiomycota</taxon>
        <taxon>Chytridiomycota incertae sedis</taxon>
        <taxon>Chytridiomycetes</taxon>
        <taxon>Synchytriales</taxon>
        <taxon>Synchytriaceae</taxon>
        <taxon>Synchytrium</taxon>
    </lineage>
</organism>
<evidence type="ECO:0000256" key="4">
    <source>
        <dbReference type="ARBA" id="ARBA00023136"/>
    </source>
</evidence>
<evidence type="ECO:0000259" key="9">
    <source>
        <dbReference type="PROSITE" id="PS50801"/>
    </source>
</evidence>
<keyword evidence="5" id="KW-0479">Metal-binding</keyword>
<feature type="compositionally biased region" description="Low complexity" evidence="6">
    <location>
        <begin position="1094"/>
        <end position="1105"/>
    </location>
</feature>
<feature type="transmembrane region" description="Helical" evidence="7">
    <location>
        <begin position="503"/>
        <end position="524"/>
    </location>
</feature>
<dbReference type="SUPFAM" id="SSF52091">
    <property type="entry name" value="SpoIIaa-like"/>
    <property type="match status" value="1"/>
</dbReference>
<feature type="region of interest" description="Disordered" evidence="6">
    <location>
        <begin position="1"/>
        <end position="21"/>
    </location>
</feature>
<feature type="transmembrane region" description="Helical" evidence="7">
    <location>
        <begin position="536"/>
        <end position="560"/>
    </location>
</feature>
<comment type="subcellular location">
    <subcellularLocation>
        <location evidence="1">Membrane</location>
        <topology evidence="1">Multi-pass membrane protein</topology>
    </subcellularLocation>
</comment>
<comment type="caution">
    <text evidence="10">The sequence shown here is derived from an EMBL/GenBank/DDBJ whole genome shotgun (WGS) entry which is preliminary data.</text>
</comment>
<dbReference type="GO" id="GO:0008270">
    <property type="term" value="F:zinc ion binding"/>
    <property type="evidence" value="ECO:0007669"/>
    <property type="project" value="UniProtKB-KW"/>
</dbReference>
<feature type="transmembrane region" description="Helical" evidence="7">
    <location>
        <begin position="433"/>
        <end position="452"/>
    </location>
</feature>
<dbReference type="Proteomes" id="UP000317494">
    <property type="component" value="Unassembled WGS sequence"/>
</dbReference>
<dbReference type="InterPro" id="IPR002645">
    <property type="entry name" value="STAS_dom"/>
</dbReference>
<evidence type="ECO:0000256" key="7">
    <source>
        <dbReference type="SAM" id="Phobius"/>
    </source>
</evidence>
<feature type="transmembrane region" description="Helical" evidence="7">
    <location>
        <begin position="801"/>
        <end position="829"/>
    </location>
</feature>
<feature type="compositionally biased region" description="Polar residues" evidence="6">
    <location>
        <begin position="1234"/>
        <end position="1243"/>
    </location>
</feature>
<evidence type="ECO:0000256" key="1">
    <source>
        <dbReference type="ARBA" id="ARBA00004141"/>
    </source>
</evidence>
<feature type="domain" description="STAS" evidence="9">
    <location>
        <begin position="862"/>
        <end position="1017"/>
    </location>
</feature>
<accession>A0A507CVN7</accession>
<dbReference type="SUPFAM" id="SSF57850">
    <property type="entry name" value="RING/U-box"/>
    <property type="match status" value="1"/>
</dbReference>
<dbReference type="InterPro" id="IPR001841">
    <property type="entry name" value="Znf_RING"/>
</dbReference>
<evidence type="ECO:0000256" key="2">
    <source>
        <dbReference type="ARBA" id="ARBA00022692"/>
    </source>
</evidence>
<dbReference type="InterPro" id="IPR013083">
    <property type="entry name" value="Znf_RING/FYVE/PHD"/>
</dbReference>
<sequence>MIWEPANMERHGSSRHDTPLPPPMDLAKFTDIIRQIRMHCRRCRYYCEERGGHYILRGYLERIEAVCNAIFEQGSESGMQNHIAAIHGGLDLLFMERLHKLPPRWRFPVKSELNKLVCELEGREPDIGPQLLKSDPEAVRKYSIVLERINRMFAQLDGAMPSMSSFDQFCANNDFRIMRRKWDADSDIIQCVESVWVELDRLLNFPRRHYFDDSTFDMLRATYRWLERNSVGENPWQDTAIRQESWENSAYQEPVECSICREYLEAVHQKTLYCGHQFHEHCIDQWEMYAESCPCCRSELQLAKPDCKSVLLMRKRAADMFRSVINAQSERRPLLSPTPLDNRNPSLASDFDIAAASRSNLLGSTATLSSARFVQTSWTREKIKNRLKYYVPFLSWMPRYNFKRDLVSDFTAGLTVAFLLIPGGLAYSSLVQVPPVHGLLTGFVPLIVYALLGTSRQLATGPEALVSTLVGAAISQLNTHHITPDVERVHDNSERLAENVATASLLALMVGLWTFLLGVFRLGFLDSVISRPLLRGFVTAIAVVVGIEMLAPLLGLPKVLSETGTPPSPIEKLWGVIEELPGAHLLTVIISVSSVAFLLGIRWIKLKFGEEKRWLQLLPEILVLVALSTTLSAVCRWDLAGVVVLKDVHGGFVSPKFPKISLSKIKLMLLSSILIAVIGFVESIVGAKTCAAKHHYSVSPNRELVALGMANLIGCSFGSWPCFGSLGRTMINDTAGARTQMAGLITGLFTFTTSLLLLPYFYFLPRAVCSSIIIVAVSRLVELNDVHFILKLRAWSDLGLLLLTFCTTVFISIEAGTLISVGVSLLLVVKESTKTRISILGMTYVVDTSTGLVKPKFRSIQEQHQAERIQGCLVIRIEEGLFFGNSGQLQQLVRRVEAHGELGVHPGEAPRKRVGKLNGVRATGVSPGADGSPVILSPDQDAEITSLVLDIENMTFIDASSTQVLLELVRDYQKRDITICFVKLRDSCKPNFIRSGIYDAVGPSRFFVKTRDALQYLSELHFIPSIPALSTYKPLPKAPPPADDSNSSAFYHATDADTNQTTIRYQQSIPQPPRFMFVDNERSRDRGLHGNKYTAATPALSSSAPNTMPHNTYLMPPRQSPSNPDNNAARKQPLYSSSFTSEVMNLHDSDSDGENEQRKVTGVSYNSYSGSLSSGNGLQHRQLVSVAEWLRRLTRITRAKTTSVGIYRTGSNPVADGVIGIGATVRVERKQIHHQTTPTTSEAARQGHSGKSCIRQVDPHHHWLPVKRIHQWKTSLRTTTEALQIPRIIVADKMRLFALVPILGLGLLFPSAAADTCFGNDTICGAGGFQKEITLVDMQHFCLFMPQVGLGMTIQDSEGCCDSSWCTRHSIPGGCVQPEDAIAYCTKEGLTNGAAKFVDGMFLNAHLVRDAANGRIQVTGKYNKTLLAAQQQILANDDGGQYDFTGTNEYRVNSPPAAKPVGQNLSGGQYIEFVQQIGSGEFCLTMCSGEYACNSDNDWSGCRVSIPGDYESHGFTEAEGTIYRQNSPTEVGKLPASQVPAPSITSGPRGVASPGSQPHASPYVLATAGATSNTALANARTTAAAYSAATGLASPPPSIVPSAAVLPAPLSAVGQTCCTSGGSENGWSSRQFALGVVMSVIVALLV</sequence>
<name>A0A507CVN7_9FUNG</name>
<evidence type="ECO:0008006" key="12">
    <source>
        <dbReference type="Google" id="ProtNLM"/>
    </source>
</evidence>
<keyword evidence="5" id="KW-0863">Zinc-finger</keyword>
<dbReference type="InterPro" id="IPR011547">
    <property type="entry name" value="SLC26A/SulP_dom"/>
</dbReference>
<keyword evidence="5" id="KW-0862">Zinc</keyword>
<keyword evidence="3 7" id="KW-1133">Transmembrane helix</keyword>
<dbReference type="STRING" id="286115.A0A507CVN7"/>
<feature type="region of interest" description="Disordered" evidence="6">
    <location>
        <begin position="1231"/>
        <end position="1251"/>
    </location>
</feature>
<dbReference type="InterPro" id="IPR001902">
    <property type="entry name" value="SLC26A/SulP_fam"/>
</dbReference>
<feature type="transmembrane region" description="Helical" evidence="7">
    <location>
        <begin position="741"/>
        <end position="758"/>
    </location>
</feature>
<evidence type="ECO:0000256" key="6">
    <source>
        <dbReference type="SAM" id="MobiDB-lite"/>
    </source>
</evidence>
<feature type="transmembrane region" description="Helical" evidence="7">
    <location>
        <begin position="621"/>
        <end position="645"/>
    </location>
</feature>
<keyword evidence="2 7" id="KW-0812">Transmembrane</keyword>
<dbReference type="Gene3D" id="3.30.750.24">
    <property type="entry name" value="STAS domain"/>
    <property type="match status" value="1"/>
</dbReference>
<dbReference type="Gene3D" id="3.30.40.10">
    <property type="entry name" value="Zinc/RING finger domain, C3HC4 (zinc finger)"/>
    <property type="match status" value="1"/>
</dbReference>
<dbReference type="PROSITE" id="PS50801">
    <property type="entry name" value="STAS"/>
    <property type="match status" value="1"/>
</dbReference>
<feature type="transmembrane region" description="Helical" evidence="7">
    <location>
        <begin position="665"/>
        <end position="684"/>
    </location>
</feature>
<reference evidence="10 11" key="1">
    <citation type="journal article" date="2019" name="Sci. Rep.">
        <title>Comparative genomics of chytrid fungi reveal insights into the obligate biotrophic and pathogenic lifestyle of Synchytrium endobioticum.</title>
        <authorList>
            <person name="van de Vossenberg B.T.L.H."/>
            <person name="Warris S."/>
            <person name="Nguyen H.D.T."/>
            <person name="van Gent-Pelzer M.P.E."/>
            <person name="Joly D.L."/>
            <person name="van de Geest H.C."/>
            <person name="Bonants P.J.M."/>
            <person name="Smith D.S."/>
            <person name="Levesque C.A."/>
            <person name="van der Lee T.A.J."/>
        </authorList>
    </citation>
    <scope>NUCLEOTIDE SEQUENCE [LARGE SCALE GENOMIC DNA]</scope>
    <source>
        <strain evidence="10 11">MB42</strain>
    </source>
</reference>
<dbReference type="EMBL" id="QEAN01000204">
    <property type="protein sequence ID" value="TPX43282.1"/>
    <property type="molecule type" value="Genomic_DNA"/>
</dbReference>
<evidence type="ECO:0000259" key="8">
    <source>
        <dbReference type="PROSITE" id="PS50089"/>
    </source>
</evidence>
<dbReference type="VEuPathDB" id="FungiDB:SeMB42_g04782"/>
<dbReference type="NCBIfam" id="TIGR00815">
    <property type="entry name" value="sulP"/>
    <property type="match status" value="1"/>
</dbReference>
<protein>
    <recommendedName>
        <fullName evidence="12">STAS domain-containing protein</fullName>
    </recommendedName>
</protein>
<evidence type="ECO:0000256" key="5">
    <source>
        <dbReference type="PROSITE-ProRule" id="PRU00175"/>
    </source>
</evidence>
<dbReference type="PANTHER" id="PTHR11814">
    <property type="entry name" value="SULFATE TRANSPORTER"/>
    <property type="match status" value="1"/>
</dbReference>
<dbReference type="Pfam" id="PF01740">
    <property type="entry name" value="STAS"/>
    <property type="match status" value="1"/>
</dbReference>
<dbReference type="InterPro" id="IPR036513">
    <property type="entry name" value="STAS_dom_sf"/>
</dbReference>